<protein>
    <submittedName>
        <fullName evidence="1">Uncharacterized protein</fullName>
    </submittedName>
</protein>
<keyword evidence="2" id="KW-1185">Reference proteome</keyword>
<dbReference type="InterPro" id="IPR035428">
    <property type="entry name" value="FANCF"/>
</dbReference>
<reference evidence="1" key="1">
    <citation type="submission" date="2025-08" db="UniProtKB">
        <authorList>
            <consortium name="Ensembl"/>
        </authorList>
    </citation>
    <scope>IDENTIFICATION</scope>
</reference>
<accession>A0A3B4A9F2</accession>
<dbReference type="GO" id="GO:0043240">
    <property type="term" value="C:Fanconi anaemia nuclear complex"/>
    <property type="evidence" value="ECO:0007669"/>
    <property type="project" value="InterPro"/>
</dbReference>
<sequence>MEVMVKNLSSTVELLAVATHSDAVARWDEETVSRAFHWALYCQHIHKRFRHNPAIREVMERQLEMTNQNLGPLFPDYTALCFSDLSRCQNLLLQGLLRNMHVPLAIMKMLFDKPTHSNNDGNSYQDVRGIGSWIIETKSACKVLGNVNIPSRIGPDVEVQGNLLLEELGAVVKQSHDSHRVNQFLDSVLQGCEDAEEHFCGVIGAALQNESRMDLEFMSILDWLELKQNFLENMCHLLPLSLLADIAKKHLRFRDMYSDILKKWAKEMEYDINNRKWIPDSKNPPVSFQNLTEHFVSLFKASVSLKEHLETELKALKCTDGDFDVSGLSIWGDLLRGGGGGAEVVS</sequence>
<dbReference type="GO" id="GO:0036297">
    <property type="term" value="P:interstrand cross-link repair"/>
    <property type="evidence" value="ECO:0007669"/>
    <property type="project" value="InterPro"/>
</dbReference>
<dbReference type="Gene3D" id="1.25.40.490">
    <property type="match status" value="1"/>
</dbReference>
<reference evidence="1" key="2">
    <citation type="submission" date="2025-09" db="UniProtKB">
        <authorList>
            <consortium name="Ensembl"/>
        </authorList>
    </citation>
    <scope>IDENTIFICATION</scope>
</reference>
<dbReference type="STRING" id="409849.ENSPMGP00000013136"/>
<evidence type="ECO:0000313" key="2">
    <source>
        <dbReference type="Proteomes" id="UP000261520"/>
    </source>
</evidence>
<dbReference type="Pfam" id="PF11107">
    <property type="entry name" value="FANCF"/>
    <property type="match status" value="1"/>
</dbReference>
<dbReference type="PANTHER" id="PTHR14449:SF2">
    <property type="entry name" value="FANCONI ANEMIA GROUP F PROTEIN"/>
    <property type="match status" value="1"/>
</dbReference>
<dbReference type="Ensembl" id="ENSPMGT00000014017.1">
    <property type="protein sequence ID" value="ENSPMGP00000013136.1"/>
    <property type="gene ID" value="ENSPMGG00000010834.1"/>
</dbReference>
<dbReference type="PANTHER" id="PTHR14449">
    <property type="entry name" value="FANCONI ANEMIA GROUP F PROTEIN FANCF"/>
    <property type="match status" value="1"/>
</dbReference>
<name>A0A3B4A9F2_9GOBI</name>
<proteinExistence type="predicted"/>
<dbReference type="Proteomes" id="UP000261520">
    <property type="component" value="Unplaced"/>
</dbReference>
<evidence type="ECO:0000313" key="1">
    <source>
        <dbReference type="Ensembl" id="ENSPMGP00000013136.1"/>
    </source>
</evidence>
<organism evidence="1 2">
    <name type="scientific">Periophthalmus magnuspinnatus</name>
    <dbReference type="NCBI Taxonomy" id="409849"/>
    <lineage>
        <taxon>Eukaryota</taxon>
        <taxon>Metazoa</taxon>
        <taxon>Chordata</taxon>
        <taxon>Craniata</taxon>
        <taxon>Vertebrata</taxon>
        <taxon>Euteleostomi</taxon>
        <taxon>Actinopterygii</taxon>
        <taxon>Neopterygii</taxon>
        <taxon>Teleostei</taxon>
        <taxon>Neoteleostei</taxon>
        <taxon>Acanthomorphata</taxon>
        <taxon>Gobiaria</taxon>
        <taxon>Gobiiformes</taxon>
        <taxon>Gobioidei</taxon>
        <taxon>Gobiidae</taxon>
        <taxon>Oxudercinae</taxon>
        <taxon>Periophthalmus</taxon>
    </lineage>
</organism>
<dbReference type="InterPro" id="IPR038505">
    <property type="entry name" value="FANCF_C_sf"/>
</dbReference>
<dbReference type="AlphaFoldDB" id="A0A3B4A9F2"/>